<keyword evidence="1" id="KW-0812">Transmembrane</keyword>
<evidence type="ECO:0000256" key="1">
    <source>
        <dbReference type="SAM" id="Phobius"/>
    </source>
</evidence>
<accession>A0A8S3SAE8</accession>
<dbReference type="OrthoDB" id="6084362at2759"/>
<feature type="transmembrane region" description="Helical" evidence="1">
    <location>
        <begin position="206"/>
        <end position="228"/>
    </location>
</feature>
<proteinExistence type="predicted"/>
<keyword evidence="1" id="KW-0472">Membrane</keyword>
<keyword evidence="4" id="KW-1185">Reference proteome</keyword>
<name>A0A8S3SAE8_MYTED</name>
<feature type="transmembrane region" description="Helical" evidence="1">
    <location>
        <begin position="172"/>
        <end position="194"/>
    </location>
</feature>
<evidence type="ECO:0000313" key="3">
    <source>
        <dbReference type="EMBL" id="CAG2213932.1"/>
    </source>
</evidence>
<dbReference type="EMBL" id="CAJPWZ010001394">
    <property type="protein sequence ID" value="CAG2213932.1"/>
    <property type="molecule type" value="Genomic_DNA"/>
</dbReference>
<evidence type="ECO:0000256" key="2">
    <source>
        <dbReference type="SAM" id="SignalP"/>
    </source>
</evidence>
<feature type="signal peptide" evidence="2">
    <location>
        <begin position="1"/>
        <end position="20"/>
    </location>
</feature>
<organism evidence="3 4">
    <name type="scientific">Mytilus edulis</name>
    <name type="common">Blue mussel</name>
    <dbReference type="NCBI Taxonomy" id="6550"/>
    <lineage>
        <taxon>Eukaryota</taxon>
        <taxon>Metazoa</taxon>
        <taxon>Spiralia</taxon>
        <taxon>Lophotrochozoa</taxon>
        <taxon>Mollusca</taxon>
        <taxon>Bivalvia</taxon>
        <taxon>Autobranchia</taxon>
        <taxon>Pteriomorphia</taxon>
        <taxon>Mytilida</taxon>
        <taxon>Mytiloidea</taxon>
        <taxon>Mytilidae</taxon>
        <taxon>Mytilinae</taxon>
        <taxon>Mytilus</taxon>
    </lineage>
</organism>
<reference evidence="3" key="1">
    <citation type="submission" date="2021-03" db="EMBL/GenBank/DDBJ databases">
        <authorList>
            <person name="Bekaert M."/>
        </authorList>
    </citation>
    <scope>NUCLEOTIDE SEQUENCE</scope>
</reference>
<keyword evidence="2" id="KW-0732">Signal</keyword>
<dbReference type="Proteomes" id="UP000683360">
    <property type="component" value="Unassembled WGS sequence"/>
</dbReference>
<gene>
    <name evidence="3" type="ORF">MEDL_27822</name>
</gene>
<feature type="chain" id="PRO_5035877231" evidence="2">
    <location>
        <begin position="21"/>
        <end position="248"/>
    </location>
</feature>
<comment type="caution">
    <text evidence="3">The sequence shown here is derived from an EMBL/GenBank/DDBJ whole genome shotgun (WGS) entry which is preliminary data.</text>
</comment>
<keyword evidence="1" id="KW-1133">Transmembrane helix</keyword>
<sequence>MTTVFSAILFAGLFASSAHAFSRCCGPKQWTSAVAQVVGEYNIDADFYGLSEVDNRVYYDFPNKKIASVQTVTNETGDQPVITHIKQIMDYNLVNFVMTVNLYQNVTAGPIDPKIFQIPAFSVIFLSCATAINWWTQGHGDFKTHFCLWKMVDCNDGVCLVSTANTAGWINFVRLMIIVGLFCFTATIIAICLLIYKPRREFRMTVLLFTGIAGGVLSLTGFVVIGFLDELVVVITLNHNAWPLTRWL</sequence>
<protein>
    <submittedName>
        <fullName evidence="3">Uncharacterized protein</fullName>
    </submittedName>
</protein>
<dbReference type="AlphaFoldDB" id="A0A8S3SAE8"/>
<evidence type="ECO:0000313" key="4">
    <source>
        <dbReference type="Proteomes" id="UP000683360"/>
    </source>
</evidence>